<evidence type="ECO:0000313" key="1">
    <source>
        <dbReference type="EMBL" id="SCY36432.1"/>
    </source>
</evidence>
<dbReference type="RefSeq" id="WP_074462810.1">
    <property type="nucleotide sequence ID" value="NZ_FMUR01000014.1"/>
</dbReference>
<dbReference type="OrthoDB" id="243939at2"/>
<evidence type="ECO:0000313" key="2">
    <source>
        <dbReference type="Proteomes" id="UP000183047"/>
    </source>
</evidence>
<proteinExistence type="predicted"/>
<keyword evidence="2" id="KW-1185">Reference proteome</keyword>
<name>A0A1G5FAY5_9FIRM</name>
<dbReference type="EMBL" id="FMUR01000014">
    <property type="protein sequence ID" value="SCY36432.1"/>
    <property type="molecule type" value="Genomic_DNA"/>
</dbReference>
<accession>A0A1G5FAY5</accession>
<dbReference type="AlphaFoldDB" id="A0A1G5FAY5"/>
<dbReference type="Proteomes" id="UP000183047">
    <property type="component" value="Unassembled WGS sequence"/>
</dbReference>
<protein>
    <submittedName>
        <fullName evidence="1">Uncharacterized protein</fullName>
    </submittedName>
</protein>
<reference evidence="2" key="1">
    <citation type="submission" date="2016-10" db="EMBL/GenBank/DDBJ databases">
        <authorList>
            <person name="Varghese N."/>
            <person name="Submissions S."/>
        </authorList>
    </citation>
    <scope>NUCLEOTIDE SEQUENCE [LARGE SCALE GENOMIC DNA]</scope>
    <source>
        <strain evidence="2">XBD2006</strain>
    </source>
</reference>
<dbReference type="Gene3D" id="3.40.91.30">
    <property type="match status" value="1"/>
</dbReference>
<organism evidence="1 2">
    <name type="scientific">Butyrivibrio hungatei</name>
    <dbReference type="NCBI Taxonomy" id="185008"/>
    <lineage>
        <taxon>Bacteria</taxon>
        <taxon>Bacillati</taxon>
        <taxon>Bacillota</taxon>
        <taxon>Clostridia</taxon>
        <taxon>Lachnospirales</taxon>
        <taxon>Lachnospiraceae</taxon>
        <taxon>Butyrivibrio</taxon>
    </lineage>
</organism>
<gene>
    <name evidence="1" type="ORF">SAMN02910451_02332</name>
</gene>
<sequence length="277" mass="32474">MKQCRNNNLLRNTSLYDEATRRYKEISERQLVAERELQKASPGIIHVVKSGNRIQFYLRANKSDKSGKYIHKSDTYTIQLFLQKSYQEKVLKLLRIEGKNLELLLKKSDNITEKIKRLYSDLPAQIKCYIKPIDMSDEDYASKWQSMPYVGKEIPDYVPMYETTKGERVRSKSELTIANLLAEKEIPYKYECPKTLPNGKIFYPDFTVLNVKTRKEIYWEHRGMMDDREYARQAVFKIKSLMKNGIILGDNLIITEETTTNPLGTDEIESIINKCFL</sequence>